<dbReference type="KEGG" id="cfj:CFIO01_05065"/>
<name>A0A010R9A4_9PEZI</name>
<accession>A0A010R9A4</accession>
<organism evidence="2 3">
    <name type="scientific">Colletotrichum fioriniae PJ7</name>
    <dbReference type="NCBI Taxonomy" id="1445577"/>
    <lineage>
        <taxon>Eukaryota</taxon>
        <taxon>Fungi</taxon>
        <taxon>Dikarya</taxon>
        <taxon>Ascomycota</taxon>
        <taxon>Pezizomycotina</taxon>
        <taxon>Sordariomycetes</taxon>
        <taxon>Hypocreomycetidae</taxon>
        <taxon>Glomerellales</taxon>
        <taxon>Glomerellaceae</taxon>
        <taxon>Colletotrichum</taxon>
        <taxon>Colletotrichum acutatum species complex</taxon>
    </lineage>
</organism>
<sequence length="182" mass="21157">MDRQVATHVAKGLAAGPEEETSFRDRTTHIKRKCDDYISASFDEMTKKYPKSSNEDLWRVMEERKNRLNNLWSTLGIEQEVASGTRLSEPQQRRVIKVLEDVKEDLSKVKDILLRNRNNWRMIEASTQEEGHDSELYQSLKNIGTNLEIDLEKDTDRSLSLKERNITFSKDGIRVPAEEFKA</sequence>
<feature type="region of interest" description="Disordered" evidence="1">
    <location>
        <begin position="1"/>
        <end position="24"/>
    </location>
</feature>
<evidence type="ECO:0000313" key="2">
    <source>
        <dbReference type="EMBL" id="EXF76771.1"/>
    </source>
</evidence>
<gene>
    <name evidence="2" type="ORF">CFIO01_05065</name>
</gene>
<keyword evidence="3" id="KW-1185">Reference proteome</keyword>
<dbReference type="EMBL" id="JARH01000792">
    <property type="protein sequence ID" value="EXF76771.1"/>
    <property type="molecule type" value="Genomic_DNA"/>
</dbReference>
<dbReference type="Proteomes" id="UP000020467">
    <property type="component" value="Unassembled WGS sequence"/>
</dbReference>
<protein>
    <submittedName>
        <fullName evidence="2">Uncharacterized protein</fullName>
    </submittedName>
</protein>
<comment type="caution">
    <text evidence="2">The sequence shown here is derived from an EMBL/GenBank/DDBJ whole genome shotgun (WGS) entry which is preliminary data.</text>
</comment>
<evidence type="ECO:0000256" key="1">
    <source>
        <dbReference type="SAM" id="MobiDB-lite"/>
    </source>
</evidence>
<evidence type="ECO:0000313" key="3">
    <source>
        <dbReference type="Proteomes" id="UP000020467"/>
    </source>
</evidence>
<proteinExistence type="predicted"/>
<dbReference type="AlphaFoldDB" id="A0A010R9A4"/>
<reference evidence="2 3" key="1">
    <citation type="submission" date="2014-02" db="EMBL/GenBank/DDBJ databases">
        <title>The genome sequence of Colletotrichum fioriniae PJ7.</title>
        <authorList>
            <person name="Baroncelli R."/>
            <person name="Thon M.R."/>
        </authorList>
    </citation>
    <scope>NUCLEOTIDE SEQUENCE [LARGE SCALE GENOMIC DNA]</scope>
    <source>
        <strain evidence="2 3">PJ7</strain>
    </source>
</reference>
<dbReference type="HOGENOM" id="CLU_1481868_0_0_1"/>